<evidence type="ECO:0000313" key="3">
    <source>
        <dbReference type="Proteomes" id="UP000295444"/>
    </source>
</evidence>
<proteinExistence type="predicted"/>
<feature type="compositionally biased region" description="Basic and acidic residues" evidence="1">
    <location>
        <begin position="313"/>
        <end position="323"/>
    </location>
</feature>
<feature type="compositionally biased region" description="Basic and acidic residues" evidence="1">
    <location>
        <begin position="85"/>
        <end position="95"/>
    </location>
</feature>
<evidence type="ECO:0000313" key="2">
    <source>
        <dbReference type="EMBL" id="TDQ05125.1"/>
    </source>
</evidence>
<feature type="compositionally biased region" description="Low complexity" evidence="1">
    <location>
        <begin position="175"/>
        <end position="186"/>
    </location>
</feature>
<dbReference type="AlphaFoldDB" id="A0A4V3D0B3"/>
<name>A0A4V3D0B3_LABRH</name>
<comment type="caution">
    <text evidence="2">The sequence shown here is derived from an EMBL/GenBank/DDBJ whole genome shotgun (WGS) entry which is preliminary data.</text>
</comment>
<sequence length="395" mass="40881">MTVEPDVRLAGVTHEEILAWVTQGKAGASAHVIDTHMKRIVDALREAADGVRWSLAKIDAGGWEGSTADSVTSVMAALRDFDSELHQHGNDDRDSTMGQSGESAATRHRVPPIPLDLDGQHSILGTTVDPKVRIDARRNAEDRAREVMAEYQEATRERLAALPRIAPVPSLVLDTTTDGPSTQTTTHGQAGPTATRPLPASSGKPTTAPSQAPVKPVAHAPDSPGHHREEVPVSAAQRATGRMSVSRGQTPAGTSAARGDPATAGSGPVPTAVIGGIAAVPVGGGPVVGGSPGGDPDVLGTGGPQPGEGSKSGVERQVERVVERQPAGQRPTTQPRTSGNGGLVGGAAGAPGKEQEEHHNRYRVPSGEPFDTDTDDEYLRDGEFYVVPDVIGGSE</sequence>
<evidence type="ECO:0008006" key="4">
    <source>
        <dbReference type="Google" id="ProtNLM"/>
    </source>
</evidence>
<feature type="compositionally biased region" description="Gly residues" evidence="1">
    <location>
        <begin position="339"/>
        <end position="349"/>
    </location>
</feature>
<feature type="region of interest" description="Disordered" evidence="1">
    <location>
        <begin position="170"/>
        <end position="268"/>
    </location>
</feature>
<gene>
    <name evidence="2" type="ORF">EV186_1011090</name>
</gene>
<protein>
    <recommendedName>
        <fullName evidence="4">PPE family protein</fullName>
    </recommendedName>
</protein>
<evidence type="ECO:0000256" key="1">
    <source>
        <dbReference type="SAM" id="MobiDB-lite"/>
    </source>
</evidence>
<dbReference type="InterPro" id="IPR038332">
    <property type="entry name" value="PPE_sf"/>
</dbReference>
<organism evidence="2 3">
    <name type="scientific">Labedaea rhizosphaerae</name>
    <dbReference type="NCBI Taxonomy" id="598644"/>
    <lineage>
        <taxon>Bacteria</taxon>
        <taxon>Bacillati</taxon>
        <taxon>Actinomycetota</taxon>
        <taxon>Actinomycetes</taxon>
        <taxon>Pseudonocardiales</taxon>
        <taxon>Pseudonocardiaceae</taxon>
        <taxon>Labedaea</taxon>
    </lineage>
</organism>
<reference evidence="2 3" key="1">
    <citation type="submission" date="2019-03" db="EMBL/GenBank/DDBJ databases">
        <title>Genomic Encyclopedia of Type Strains, Phase IV (KMG-IV): sequencing the most valuable type-strain genomes for metagenomic binning, comparative biology and taxonomic classification.</title>
        <authorList>
            <person name="Goeker M."/>
        </authorList>
    </citation>
    <scope>NUCLEOTIDE SEQUENCE [LARGE SCALE GENOMIC DNA]</scope>
    <source>
        <strain evidence="2 3">DSM 45361</strain>
    </source>
</reference>
<keyword evidence="3" id="KW-1185">Reference proteome</keyword>
<dbReference type="EMBL" id="SNXZ01000001">
    <property type="protein sequence ID" value="TDQ05125.1"/>
    <property type="molecule type" value="Genomic_DNA"/>
</dbReference>
<feature type="region of interest" description="Disordered" evidence="1">
    <location>
        <begin position="85"/>
        <end position="122"/>
    </location>
</feature>
<feature type="region of interest" description="Disordered" evidence="1">
    <location>
        <begin position="285"/>
        <end position="381"/>
    </location>
</feature>
<dbReference type="Gene3D" id="1.20.1260.20">
    <property type="entry name" value="PPE superfamily"/>
    <property type="match status" value="1"/>
</dbReference>
<accession>A0A4V3D0B3</accession>
<dbReference type="RefSeq" id="WP_133847930.1">
    <property type="nucleotide sequence ID" value="NZ_SNXZ01000001.1"/>
</dbReference>
<dbReference type="Proteomes" id="UP000295444">
    <property type="component" value="Unassembled WGS sequence"/>
</dbReference>